<dbReference type="GO" id="GO:0047388">
    <property type="term" value="F:[glutamine synthetase]-adenylyl-L-tyrosine phosphorylase activity"/>
    <property type="evidence" value="ECO:0007669"/>
    <property type="project" value="UniProtKB-EC"/>
</dbReference>
<accession>A0A3D9UY31</accession>
<dbReference type="HAMAP" id="MF_00802">
    <property type="entry name" value="GlnE"/>
    <property type="match status" value="1"/>
</dbReference>
<evidence type="ECO:0000256" key="4">
    <source>
        <dbReference type="ARBA" id="ARBA00022840"/>
    </source>
</evidence>
<keyword evidence="4 7" id="KW-0067">ATP-binding</keyword>
<dbReference type="Gene3D" id="1.20.120.1510">
    <property type="match status" value="1"/>
</dbReference>
<dbReference type="PANTHER" id="PTHR30621:SF0">
    <property type="entry name" value="BIFUNCTIONAL GLUTAMINE SYNTHETASE ADENYLYLTRANSFERASE_ADENYLYL-REMOVING ENZYME"/>
    <property type="match status" value="1"/>
</dbReference>
<dbReference type="GO" id="GO:0005829">
    <property type="term" value="C:cytosol"/>
    <property type="evidence" value="ECO:0007669"/>
    <property type="project" value="TreeGrafter"/>
</dbReference>
<dbReference type="SUPFAM" id="SSF81593">
    <property type="entry name" value="Nucleotidyltransferase substrate binding subunit/domain"/>
    <property type="match status" value="2"/>
</dbReference>
<dbReference type="InterPro" id="IPR005190">
    <property type="entry name" value="GlnE_rpt_dom"/>
</dbReference>
<dbReference type="EMBL" id="QTUA01000001">
    <property type="protein sequence ID" value="REF30884.1"/>
    <property type="molecule type" value="Genomic_DNA"/>
</dbReference>
<dbReference type="Gene3D" id="1.20.120.330">
    <property type="entry name" value="Nucleotidyltransferases domain 2"/>
    <property type="match status" value="2"/>
</dbReference>
<evidence type="ECO:0000313" key="11">
    <source>
        <dbReference type="Proteomes" id="UP000256253"/>
    </source>
</evidence>
<dbReference type="GO" id="GO:0016874">
    <property type="term" value="F:ligase activity"/>
    <property type="evidence" value="ECO:0007669"/>
    <property type="project" value="UniProtKB-KW"/>
</dbReference>
<evidence type="ECO:0000256" key="5">
    <source>
        <dbReference type="ARBA" id="ARBA00022842"/>
    </source>
</evidence>
<evidence type="ECO:0000256" key="1">
    <source>
        <dbReference type="ARBA" id="ARBA00022679"/>
    </source>
</evidence>
<dbReference type="PANTHER" id="PTHR30621">
    <property type="entry name" value="GLUTAMINE SYNTHETASE ADENYLYLTRANSFERASE"/>
    <property type="match status" value="1"/>
</dbReference>
<dbReference type="SUPFAM" id="SSF81301">
    <property type="entry name" value="Nucleotidyltransferase"/>
    <property type="match status" value="2"/>
</dbReference>
<dbReference type="GO" id="GO:0000287">
    <property type="term" value="F:magnesium ion binding"/>
    <property type="evidence" value="ECO:0007669"/>
    <property type="project" value="UniProtKB-UniRule"/>
</dbReference>
<feature type="domain" description="PII-uridylyltransferase/Glutamine-synthetase adenylyltransferase" evidence="9">
    <location>
        <begin position="838"/>
        <end position="976"/>
    </location>
</feature>
<proteinExistence type="inferred from homology"/>
<dbReference type="InterPro" id="IPR043519">
    <property type="entry name" value="NT_sf"/>
</dbReference>
<evidence type="ECO:0000313" key="10">
    <source>
        <dbReference type="EMBL" id="REF30884.1"/>
    </source>
</evidence>
<evidence type="ECO:0000259" key="8">
    <source>
        <dbReference type="Pfam" id="PF03710"/>
    </source>
</evidence>
<feature type="region of interest" description="Adenylyl transferase" evidence="7">
    <location>
        <begin position="483"/>
        <end position="993"/>
    </location>
</feature>
<evidence type="ECO:0000256" key="6">
    <source>
        <dbReference type="ARBA" id="ARBA00023268"/>
    </source>
</evidence>
<gene>
    <name evidence="7" type="primary">glnE</name>
    <name evidence="10" type="ORF">DFJ65_1913</name>
</gene>
<dbReference type="Gene3D" id="3.30.460.10">
    <property type="entry name" value="Beta Polymerase, domain 2"/>
    <property type="match status" value="2"/>
</dbReference>
<protein>
    <recommendedName>
        <fullName evidence="7">Bifunctional glutamine synthetase adenylyltransferase/adenylyl-removing enzyme</fullName>
    </recommendedName>
    <alternativeName>
        <fullName evidence="7">ATP:glutamine synthetase adenylyltransferase</fullName>
    </alternativeName>
    <alternativeName>
        <fullName evidence="7">ATase</fullName>
    </alternativeName>
    <domain>
        <recommendedName>
            <fullName evidence="7">Glutamine synthetase adenylyl-L-tyrosine phosphorylase</fullName>
            <ecNumber evidence="7">2.7.7.89</ecNumber>
        </recommendedName>
        <alternativeName>
            <fullName evidence="7">Adenylyl removase</fullName>
            <shortName evidence="7">AR</shortName>
            <shortName evidence="7">AT-N</shortName>
        </alternativeName>
    </domain>
    <domain>
        <recommendedName>
            <fullName evidence="7">Glutamine synthetase adenylyl transferase</fullName>
            <ecNumber evidence="7">2.7.7.42</ecNumber>
        </recommendedName>
        <alternativeName>
            <fullName evidence="7">Adenylyl transferase</fullName>
            <shortName evidence="7">AT</shortName>
            <shortName evidence="7">AT-C</shortName>
        </alternativeName>
    </domain>
</protein>
<organism evidence="10 11">
    <name type="scientific">Calidifontibacter indicus</name>
    <dbReference type="NCBI Taxonomy" id="419650"/>
    <lineage>
        <taxon>Bacteria</taxon>
        <taxon>Bacillati</taxon>
        <taxon>Actinomycetota</taxon>
        <taxon>Actinomycetes</taxon>
        <taxon>Micrococcales</taxon>
        <taxon>Dermacoccaceae</taxon>
        <taxon>Calidifontibacter</taxon>
    </lineage>
</organism>
<evidence type="ECO:0000256" key="7">
    <source>
        <dbReference type="HAMAP-Rule" id="MF_00802"/>
    </source>
</evidence>
<dbReference type="GO" id="GO:0000820">
    <property type="term" value="P:regulation of glutamine family amino acid metabolic process"/>
    <property type="evidence" value="ECO:0007669"/>
    <property type="project" value="UniProtKB-UniRule"/>
</dbReference>
<keyword evidence="11" id="KW-1185">Reference proteome</keyword>
<comment type="catalytic activity">
    <reaction evidence="7">
        <text>[glutamine synthetase]-L-tyrosine + ATP = [glutamine synthetase]-O(4)-(5'-adenylyl)-L-tyrosine + diphosphate</text>
        <dbReference type="Rhea" id="RHEA:18589"/>
        <dbReference type="Rhea" id="RHEA-COMP:10660"/>
        <dbReference type="Rhea" id="RHEA-COMP:10661"/>
        <dbReference type="ChEBI" id="CHEBI:30616"/>
        <dbReference type="ChEBI" id="CHEBI:33019"/>
        <dbReference type="ChEBI" id="CHEBI:46858"/>
        <dbReference type="ChEBI" id="CHEBI:83624"/>
        <dbReference type="EC" id="2.7.7.42"/>
    </reaction>
</comment>
<comment type="catalytic activity">
    <reaction evidence="7">
        <text>[glutamine synthetase]-O(4)-(5'-adenylyl)-L-tyrosine + phosphate = [glutamine synthetase]-L-tyrosine + ADP</text>
        <dbReference type="Rhea" id="RHEA:43716"/>
        <dbReference type="Rhea" id="RHEA-COMP:10660"/>
        <dbReference type="Rhea" id="RHEA-COMP:10661"/>
        <dbReference type="ChEBI" id="CHEBI:43474"/>
        <dbReference type="ChEBI" id="CHEBI:46858"/>
        <dbReference type="ChEBI" id="CHEBI:83624"/>
        <dbReference type="ChEBI" id="CHEBI:456216"/>
        <dbReference type="EC" id="2.7.7.89"/>
    </reaction>
</comment>
<dbReference type="RefSeq" id="WP_115922816.1">
    <property type="nucleotide sequence ID" value="NZ_QTUA01000001.1"/>
</dbReference>
<name>A0A3D9UY31_9MICO</name>
<keyword evidence="6 7" id="KW-0511">Multifunctional enzyme</keyword>
<dbReference type="InterPro" id="IPR023057">
    <property type="entry name" value="GlnE"/>
</dbReference>
<evidence type="ECO:0000256" key="2">
    <source>
        <dbReference type="ARBA" id="ARBA00022695"/>
    </source>
</evidence>
<dbReference type="InterPro" id="IPR013546">
    <property type="entry name" value="PII_UdlTrfase/GS_AdlTrfase"/>
</dbReference>
<dbReference type="Proteomes" id="UP000256253">
    <property type="component" value="Unassembled WGS sequence"/>
</dbReference>
<keyword evidence="5 7" id="KW-0460">Magnesium</keyword>
<dbReference type="OrthoDB" id="9759366at2"/>
<keyword evidence="1 7" id="KW-0808">Transferase</keyword>
<comment type="caution">
    <text evidence="10">The sequence shown here is derived from an EMBL/GenBank/DDBJ whole genome shotgun (WGS) entry which is preliminary data.</text>
</comment>
<evidence type="ECO:0000259" key="9">
    <source>
        <dbReference type="Pfam" id="PF08335"/>
    </source>
</evidence>
<comment type="similarity">
    <text evidence="7">Belongs to the GlnE family.</text>
</comment>
<comment type="function">
    <text evidence="7">Involved in the regulation of glutamine synthetase GlnA, a key enzyme in the process to assimilate ammonia. When cellular nitrogen levels are high, the C-terminal adenylyl transferase (AT) inactivates GlnA by covalent transfer of an adenylyl group from ATP to specific tyrosine residue of GlnA, thus reducing its activity. Conversely, when nitrogen levels are low, the N-terminal adenylyl removase (AR) activates GlnA by removing the adenylyl group by phosphorolysis, increasing its activity. The regulatory region of GlnE binds the signal transduction protein PII (GlnB) which indicates the nitrogen status of the cell.</text>
</comment>
<keyword evidence="3 7" id="KW-0547">Nucleotide-binding</keyword>
<keyword evidence="2 7" id="KW-0548">Nucleotidyltransferase</keyword>
<dbReference type="GO" id="GO:0005524">
    <property type="term" value="F:ATP binding"/>
    <property type="evidence" value="ECO:0007669"/>
    <property type="project" value="UniProtKB-UniRule"/>
</dbReference>
<dbReference type="GO" id="GO:0008882">
    <property type="term" value="F:[glutamate-ammonia-ligase] adenylyltransferase activity"/>
    <property type="evidence" value="ECO:0007669"/>
    <property type="project" value="UniProtKB-UniRule"/>
</dbReference>
<evidence type="ECO:0000256" key="3">
    <source>
        <dbReference type="ARBA" id="ARBA00022741"/>
    </source>
</evidence>
<comment type="cofactor">
    <cofactor evidence="7">
        <name>Mg(2+)</name>
        <dbReference type="ChEBI" id="CHEBI:18420"/>
    </cofactor>
</comment>
<feature type="domain" description="PII-uridylyltransferase/Glutamine-synthetase adenylyltransferase" evidence="9">
    <location>
        <begin position="331"/>
        <end position="471"/>
    </location>
</feature>
<dbReference type="EC" id="2.7.7.89" evidence="7"/>
<reference evidence="10 11" key="1">
    <citation type="submission" date="2018-08" db="EMBL/GenBank/DDBJ databases">
        <title>Sequencing the genomes of 1000 actinobacteria strains.</title>
        <authorList>
            <person name="Klenk H.-P."/>
        </authorList>
    </citation>
    <scope>NUCLEOTIDE SEQUENCE [LARGE SCALE GENOMIC DNA]</scope>
    <source>
        <strain evidence="10 11">DSM 22967</strain>
    </source>
</reference>
<feature type="domain" description="Glutamate-ammonia ligase adenylyltransferase repeated" evidence="8">
    <location>
        <begin position="79"/>
        <end position="308"/>
    </location>
</feature>
<dbReference type="AlphaFoldDB" id="A0A3D9UY31"/>
<dbReference type="CDD" id="cd05401">
    <property type="entry name" value="NT_GlnE_GlnD_like"/>
    <property type="match status" value="2"/>
</dbReference>
<feature type="region of interest" description="Adenylyl removase" evidence="7">
    <location>
        <begin position="1"/>
        <end position="475"/>
    </location>
</feature>
<keyword evidence="10" id="KW-0436">Ligase</keyword>
<dbReference type="Pfam" id="PF08335">
    <property type="entry name" value="GlnD_UR_UTase"/>
    <property type="match status" value="2"/>
</dbReference>
<dbReference type="Pfam" id="PF03710">
    <property type="entry name" value="GlnE"/>
    <property type="match status" value="2"/>
</dbReference>
<dbReference type="NCBIfam" id="NF010707">
    <property type="entry name" value="PRK14109.1"/>
    <property type="match status" value="1"/>
</dbReference>
<sequence length="993" mass="108913">MSVSAAALTRAGFLDPTRSLDLLGQLSEWDVDALVAPLAEVADPDGAALGLVRLYEQLTPSDRAALGQVLADDGEPRRRVVGLIGASVALTDALVRRPEQWRDVAEASIDDESTLRAAISDEVGTSVGDEARDLLRVAYRRQLMRIAAVDVSGDSIEQLPVVAQALAELAGAALQTALDIAAREYNDSDKCRLTVIAMGKCGARELNYISDVDVIFVAEPADGADEDEALAVATRLATDLMRICSASTAEGSLWEVDAALRPEGKQGPLVRTVASHKQYYERWAKTWEFQALLKARPVAGDFDLGQDYLDVIQPMVWQAAHRENFVEDVQAMRRRVEQHVPAGEAARQIKLGPGGLRDIEFSMQLLQLVHGRTDQRLRLRSTLAAIDALSNRGYIGRTDANKLDQAYRTLRAMEHRIQLAKMKRTHLMPTSDADRRRVGRGLGFRADAETEIEKLWRSQSREVRRLHESIFYRPLLSAVARLSDDDARLSTESATDRLSALGYRDAKGAIRHLEALTSGVSRRAAIQRTLLPVMLQWFAEEADPDLGLLTFRKISEALGTSPWYLRMLRDEGSAAETLARVLATSRFVSGLLERAPSAAALVGDKDALVPLGRDAIMTAMKSAASRQDDEEKAVVGLRATRRTELIRIAIADLSGDLDTDGVEEALTALTAATLHVTLGIAVRAVEKESGARLLTRIAIIGMGRLGGRECGYSSDADVMFVHEPAQGADPAKAQAQAETVIGFIRKHLGSTGPDPGLEVDASLRPEGKAGPLVRTLESYAAYYDRWSEGWEAQALLRATPIAGDAELGRRFTELIDPLRYPEGGISDKAVRQIRTLKARMEAERIPRGGDRKRHFKLGHGGLSDVEWTVQLLQLEHAAAIPQLRHPGTMTPLRVLAEHGLINEDDADHLRQSWTLASQLRNASVLWRGRPVDSLPSDLTDANGIARVMRWPVGSGGQLSERYLRAARKARGVVEEIFYGESPKDRHWDPNPTR</sequence>
<dbReference type="EC" id="2.7.7.42" evidence="7"/>
<feature type="domain" description="Glutamate-ammonia ligase adenylyltransferase repeated" evidence="8">
    <location>
        <begin position="576"/>
        <end position="812"/>
    </location>
</feature>